<dbReference type="PANTHER" id="PTHR42643">
    <property type="entry name" value="IONOTROPIC RECEPTOR 20A-RELATED"/>
    <property type="match status" value="1"/>
</dbReference>
<dbReference type="PANTHER" id="PTHR42643:SF24">
    <property type="entry name" value="IONOTROPIC RECEPTOR 60A"/>
    <property type="match status" value="1"/>
</dbReference>
<proteinExistence type="predicted"/>
<evidence type="ECO:0000256" key="3">
    <source>
        <dbReference type="ARBA" id="ARBA00022692"/>
    </source>
</evidence>
<keyword evidence="3 8" id="KW-0812">Transmembrane</keyword>
<dbReference type="Proteomes" id="UP000639338">
    <property type="component" value="Unassembled WGS sequence"/>
</dbReference>
<feature type="transmembrane region" description="Helical" evidence="8">
    <location>
        <begin position="349"/>
        <end position="365"/>
    </location>
</feature>
<evidence type="ECO:0000256" key="8">
    <source>
        <dbReference type="SAM" id="Phobius"/>
    </source>
</evidence>
<evidence type="ECO:0008006" key="11">
    <source>
        <dbReference type="Google" id="ProtNLM"/>
    </source>
</evidence>
<reference evidence="9 10" key="1">
    <citation type="submission" date="2020-08" db="EMBL/GenBank/DDBJ databases">
        <title>Aphidius gifuensis genome sequencing and assembly.</title>
        <authorList>
            <person name="Du Z."/>
        </authorList>
    </citation>
    <scope>NUCLEOTIDE SEQUENCE [LARGE SCALE GENOMIC DNA]</scope>
    <source>
        <strain evidence="9">YNYX2018</strain>
        <tissue evidence="9">Adults</tissue>
    </source>
</reference>
<feature type="transmembrane region" description="Helical" evidence="8">
    <location>
        <begin position="554"/>
        <end position="577"/>
    </location>
</feature>
<evidence type="ECO:0000256" key="1">
    <source>
        <dbReference type="ARBA" id="ARBA00004651"/>
    </source>
</evidence>
<sequence>MIDIVNDCFNETKAIVMITEDSKKFSLTSELISSPSIILINKNIKWEIFNNKIYFPYYSQNLSQTLLVIKSSMENLYGYLNNLKYNSNLWNTNRLTIITDLIEIKNSHDDCNDKAQKYLLTAWKLELLRVIYLCFEDKNLKLFSYNPYTNEAPKPWIIDKIIPGIHNHPWTLFKQYYNVKKSHENNLICKSLIFDQTNDLGQYPVNVSFVPSEPSLVVKKINGMITFTGMDAEVNLLSLLKMNATINSTKTHRSMIIKLLDVNNNETIDKNDDDSFYYWDIFIVSMAIFSNGNLIPTDLRIPVKFTTISKIKYLSNFELILQSPLRLYIIFLSFGLIFIFIYYIKYKKLNNFLIILKIILSISLIDLPKKLYTRIVLFFIIIFFFIMNTIYPGDLVSSLTVAKTQYNIEEISDINNLNYKIYVEKFLIKLLDLNDINNLHVLDKNHRFCYENITQNNEACITLDPYARRLKKSSKLWANEYHLPKKALFTRSESYLYRKTWPPSKRFNDYHLKIMESGLLMYWEKNTHVNLKISKDDNVSELKKLNFHDLKMTFFFLITSLFITIIVFIVEIILNYFNRVF</sequence>
<dbReference type="EMBL" id="JACMRX010000003">
    <property type="protein sequence ID" value="KAF7992729.1"/>
    <property type="molecule type" value="Genomic_DNA"/>
</dbReference>
<keyword evidence="10" id="KW-1185">Reference proteome</keyword>
<keyword evidence="7" id="KW-0325">Glycoprotein</keyword>
<evidence type="ECO:0000313" key="9">
    <source>
        <dbReference type="EMBL" id="KAF7992729.1"/>
    </source>
</evidence>
<dbReference type="GO" id="GO:0005886">
    <property type="term" value="C:plasma membrane"/>
    <property type="evidence" value="ECO:0007669"/>
    <property type="project" value="UniProtKB-SubCell"/>
</dbReference>
<gene>
    <name evidence="9" type="ORF">HCN44_005073</name>
</gene>
<evidence type="ECO:0000313" key="10">
    <source>
        <dbReference type="Proteomes" id="UP000639338"/>
    </source>
</evidence>
<feature type="transmembrane region" description="Helical" evidence="8">
    <location>
        <begin position="371"/>
        <end position="391"/>
    </location>
</feature>
<dbReference type="InterPro" id="IPR052192">
    <property type="entry name" value="Insect_Ionotropic_Sensory_Rcpt"/>
</dbReference>
<dbReference type="Gene3D" id="1.10.287.70">
    <property type="match status" value="1"/>
</dbReference>
<keyword evidence="4 8" id="KW-1133">Transmembrane helix</keyword>
<evidence type="ECO:0000256" key="7">
    <source>
        <dbReference type="ARBA" id="ARBA00023180"/>
    </source>
</evidence>
<keyword evidence="2" id="KW-1003">Cell membrane</keyword>
<comment type="subcellular location">
    <subcellularLocation>
        <location evidence="1">Cell membrane</location>
        <topology evidence="1">Multi-pass membrane protein</topology>
    </subcellularLocation>
</comment>
<evidence type="ECO:0000256" key="4">
    <source>
        <dbReference type="ARBA" id="ARBA00022989"/>
    </source>
</evidence>
<evidence type="ECO:0000256" key="5">
    <source>
        <dbReference type="ARBA" id="ARBA00023136"/>
    </source>
</evidence>
<evidence type="ECO:0000256" key="2">
    <source>
        <dbReference type="ARBA" id="ARBA00022475"/>
    </source>
</evidence>
<organism evidence="9 10">
    <name type="scientific">Aphidius gifuensis</name>
    <name type="common">Parasitoid wasp</name>
    <dbReference type="NCBI Taxonomy" id="684658"/>
    <lineage>
        <taxon>Eukaryota</taxon>
        <taxon>Metazoa</taxon>
        <taxon>Ecdysozoa</taxon>
        <taxon>Arthropoda</taxon>
        <taxon>Hexapoda</taxon>
        <taxon>Insecta</taxon>
        <taxon>Pterygota</taxon>
        <taxon>Neoptera</taxon>
        <taxon>Endopterygota</taxon>
        <taxon>Hymenoptera</taxon>
        <taxon>Apocrita</taxon>
        <taxon>Ichneumonoidea</taxon>
        <taxon>Braconidae</taxon>
        <taxon>Aphidiinae</taxon>
        <taxon>Aphidius</taxon>
    </lineage>
</organism>
<dbReference type="AlphaFoldDB" id="A0A835CQC2"/>
<name>A0A835CQC2_APHGI</name>
<keyword evidence="5 8" id="KW-0472">Membrane</keyword>
<comment type="caution">
    <text evidence="9">The sequence shown here is derived from an EMBL/GenBank/DDBJ whole genome shotgun (WGS) entry which is preliminary data.</text>
</comment>
<feature type="transmembrane region" description="Helical" evidence="8">
    <location>
        <begin position="325"/>
        <end position="344"/>
    </location>
</feature>
<keyword evidence="6" id="KW-0675">Receptor</keyword>
<evidence type="ECO:0000256" key="6">
    <source>
        <dbReference type="ARBA" id="ARBA00023170"/>
    </source>
</evidence>
<accession>A0A835CQC2</accession>
<protein>
    <recommendedName>
        <fullName evidence="11">Ionotropic receptor</fullName>
    </recommendedName>
</protein>